<dbReference type="InterPro" id="IPR036188">
    <property type="entry name" value="FAD/NAD-bd_sf"/>
</dbReference>
<feature type="compositionally biased region" description="Low complexity" evidence="12">
    <location>
        <begin position="951"/>
        <end position="985"/>
    </location>
</feature>
<evidence type="ECO:0000256" key="3">
    <source>
        <dbReference type="ARBA" id="ARBA00022642"/>
    </source>
</evidence>
<accession>A0A9P3CFF2</accession>
<keyword evidence="8 11" id="KW-0503">Monooxygenase</keyword>
<feature type="compositionally biased region" description="Basic and acidic residues" evidence="12">
    <location>
        <begin position="1088"/>
        <end position="1100"/>
    </location>
</feature>
<comment type="caution">
    <text evidence="14">The sequence shown here is derived from an EMBL/GenBank/DDBJ whole genome shotgun (WGS) entry which is preliminary data.</text>
</comment>
<dbReference type="Gene3D" id="3.50.50.60">
    <property type="entry name" value="FAD/NAD(P)-binding domain"/>
    <property type="match status" value="1"/>
</dbReference>
<dbReference type="GO" id="GO:0070189">
    <property type="term" value="P:kynurenine metabolic process"/>
    <property type="evidence" value="ECO:0007669"/>
    <property type="project" value="TreeGrafter"/>
</dbReference>
<evidence type="ECO:0000256" key="10">
    <source>
        <dbReference type="ARBA" id="ARBA00047818"/>
    </source>
</evidence>
<dbReference type="GO" id="GO:0006569">
    <property type="term" value="P:L-tryptophan catabolic process"/>
    <property type="evidence" value="ECO:0007669"/>
    <property type="project" value="UniProtKB-UniRule"/>
</dbReference>
<keyword evidence="4 11" id="KW-1000">Mitochondrion outer membrane</keyword>
<comment type="similarity">
    <text evidence="11">Belongs to the aromatic-ring hydroxylase family. KMO subfamily.</text>
</comment>
<dbReference type="GO" id="GO:0043420">
    <property type="term" value="P:anthranilate metabolic process"/>
    <property type="evidence" value="ECO:0007669"/>
    <property type="project" value="UniProtKB-UniRule"/>
</dbReference>
<dbReference type="GO" id="GO:0019805">
    <property type="term" value="P:quinolinate biosynthetic process"/>
    <property type="evidence" value="ECO:0007669"/>
    <property type="project" value="UniProtKB-UniRule"/>
</dbReference>
<dbReference type="PANTHER" id="PTHR46028:SF2">
    <property type="entry name" value="KYNURENINE 3-MONOOXYGENASE"/>
    <property type="match status" value="1"/>
</dbReference>
<evidence type="ECO:0000256" key="2">
    <source>
        <dbReference type="ARBA" id="ARBA00022630"/>
    </source>
</evidence>
<evidence type="ECO:0000256" key="9">
    <source>
        <dbReference type="ARBA" id="ARBA00023128"/>
    </source>
</evidence>
<feature type="region of interest" description="Disordered" evidence="12">
    <location>
        <begin position="882"/>
        <end position="1100"/>
    </location>
</feature>
<keyword evidence="5 11" id="KW-0274">FAD</keyword>
<evidence type="ECO:0000313" key="15">
    <source>
        <dbReference type="Proteomes" id="UP000825890"/>
    </source>
</evidence>
<reference evidence="14 15" key="1">
    <citation type="submission" date="2021-01" db="EMBL/GenBank/DDBJ databases">
        <title>Cercospora kikuchii MAFF 305040 whole genome shotgun sequence.</title>
        <authorList>
            <person name="Kashiwa T."/>
            <person name="Suzuki T."/>
        </authorList>
    </citation>
    <scope>NUCLEOTIDE SEQUENCE [LARGE SCALE GENOMIC DNA]</scope>
    <source>
        <strain evidence="14 15">MAFF 305040</strain>
    </source>
</reference>
<evidence type="ECO:0000259" key="13">
    <source>
        <dbReference type="Pfam" id="PF01494"/>
    </source>
</evidence>
<keyword evidence="7 11" id="KW-0560">Oxidoreductase</keyword>
<feature type="domain" description="FAD-binding" evidence="13">
    <location>
        <begin position="8"/>
        <end position="396"/>
    </location>
</feature>
<dbReference type="EMBL" id="BOLY01000002">
    <property type="protein sequence ID" value="GIZ38950.1"/>
    <property type="molecule type" value="Genomic_DNA"/>
</dbReference>
<evidence type="ECO:0000256" key="6">
    <source>
        <dbReference type="ARBA" id="ARBA00022857"/>
    </source>
</evidence>
<comment type="subcellular location">
    <subcellularLocation>
        <location evidence="11">Mitochondrion outer membrane</location>
    </subcellularLocation>
</comment>
<evidence type="ECO:0000256" key="7">
    <source>
        <dbReference type="ARBA" id="ARBA00023002"/>
    </source>
</evidence>
<dbReference type="EC" id="1.14.13.9" evidence="11"/>
<dbReference type="FunFam" id="3.50.50.60:FF:000129">
    <property type="entry name" value="Kynurenine 3-monooxygenase"/>
    <property type="match status" value="1"/>
</dbReference>
<evidence type="ECO:0000313" key="14">
    <source>
        <dbReference type="EMBL" id="GIZ38950.1"/>
    </source>
</evidence>
<dbReference type="OrthoDB" id="10053569at2759"/>
<feature type="compositionally biased region" description="Polar residues" evidence="12">
    <location>
        <begin position="986"/>
        <end position="1008"/>
    </location>
</feature>
<dbReference type="GO" id="GO:0004502">
    <property type="term" value="F:kynurenine 3-monooxygenase activity"/>
    <property type="evidence" value="ECO:0007669"/>
    <property type="project" value="UniProtKB-UniRule"/>
</dbReference>
<keyword evidence="3 11" id="KW-0662">Pyridine nucleotide biosynthesis</keyword>
<dbReference type="GO" id="GO:0071949">
    <property type="term" value="F:FAD binding"/>
    <property type="evidence" value="ECO:0007669"/>
    <property type="project" value="InterPro"/>
</dbReference>
<evidence type="ECO:0000256" key="12">
    <source>
        <dbReference type="SAM" id="MobiDB-lite"/>
    </source>
</evidence>
<feature type="compositionally biased region" description="Low complexity" evidence="12">
    <location>
        <begin position="883"/>
        <end position="897"/>
    </location>
</feature>
<evidence type="ECO:0000256" key="5">
    <source>
        <dbReference type="ARBA" id="ARBA00022827"/>
    </source>
</evidence>
<proteinExistence type="inferred from homology"/>
<comment type="catalytic activity">
    <reaction evidence="10 11">
        <text>L-kynurenine + NADPH + O2 + H(+) = 3-hydroxy-L-kynurenine + NADP(+) + H2O</text>
        <dbReference type="Rhea" id="RHEA:20545"/>
        <dbReference type="ChEBI" id="CHEBI:15377"/>
        <dbReference type="ChEBI" id="CHEBI:15378"/>
        <dbReference type="ChEBI" id="CHEBI:15379"/>
        <dbReference type="ChEBI" id="CHEBI:57783"/>
        <dbReference type="ChEBI" id="CHEBI:57959"/>
        <dbReference type="ChEBI" id="CHEBI:58125"/>
        <dbReference type="ChEBI" id="CHEBI:58349"/>
        <dbReference type="EC" id="1.14.13.9"/>
    </reaction>
</comment>
<keyword evidence="11" id="KW-0472">Membrane</keyword>
<dbReference type="Pfam" id="PF01494">
    <property type="entry name" value="FAD_binding_3"/>
    <property type="match status" value="1"/>
</dbReference>
<organism evidence="14 15">
    <name type="scientific">Cercospora kikuchii</name>
    <dbReference type="NCBI Taxonomy" id="84275"/>
    <lineage>
        <taxon>Eukaryota</taxon>
        <taxon>Fungi</taxon>
        <taxon>Dikarya</taxon>
        <taxon>Ascomycota</taxon>
        <taxon>Pezizomycotina</taxon>
        <taxon>Dothideomycetes</taxon>
        <taxon>Dothideomycetidae</taxon>
        <taxon>Mycosphaerellales</taxon>
        <taxon>Mycosphaerellaceae</taxon>
        <taxon>Cercospora</taxon>
    </lineage>
</organism>
<dbReference type="AlphaFoldDB" id="A0A9P3CFF2"/>
<evidence type="ECO:0000256" key="4">
    <source>
        <dbReference type="ARBA" id="ARBA00022787"/>
    </source>
</evidence>
<dbReference type="SUPFAM" id="SSF51905">
    <property type="entry name" value="FAD/NAD(P)-binding domain"/>
    <property type="match status" value="1"/>
</dbReference>
<dbReference type="InterPro" id="IPR027545">
    <property type="entry name" value="Kynurenine_monooxygenase"/>
</dbReference>
<dbReference type="Proteomes" id="UP000825890">
    <property type="component" value="Unassembled WGS sequence"/>
</dbReference>
<protein>
    <recommendedName>
        <fullName evidence="11">Kynurenine 3-monooxygenase</fullName>
        <ecNumber evidence="11">1.14.13.9</ecNumber>
    </recommendedName>
    <alternativeName>
        <fullName evidence="11">Biosynthesis of nicotinic acid protein 4</fullName>
    </alternativeName>
    <alternativeName>
        <fullName evidence="11">Kynurenine 3-hydroxylase</fullName>
    </alternativeName>
</protein>
<dbReference type="HAMAP" id="MF_01971">
    <property type="entry name" value="Kynurenine_monooxygenase"/>
    <property type="match status" value="1"/>
</dbReference>
<sequence>MAESAKLKCVVIGAGPVGALAGLYAARRGWQVEVYDLRPDLRDASTMPLNFTKSINLALSERGINALRHSGSPELLDGIMNETIPMYGRMIHSQDSKGSLTEATQAYDVNGRAINAVDRGDLNTRLLDELDDMPNVKLRFGHKITGVDFRRRLAWLELKGTSRRPSENTRFSGRPGRPEEIEIDFDLILGCDGAHSSVRFHMMKFARLDFKQTYIDTLWCEFQIPPAEEGGVKTASAKDGFRTSPNHLHIWPGSDKMFIAIPSVDKTFTSTLFAPSGDFEALERDPEGVELYFNKHFPGAVDLIGPELIREQFMENPHLPLVNIKCSPHYFEDCGVILGDAAHAMVPFYGQGMNAGLEDVRVLFSHLDANPMTEEGRAKALRDYNSERIADAHAINDLSLANFYDMRAGVTSKVVQLRKKIEEFLSDKLPSTGFATQYSRVSFSNQRYSEVIKVVERQKKILLEGMAVTSILPMAGLTAWLVHRWYHGLGKPDLSATFGLSHAFALSPAFPSPFHSLQLDEVVADEMGVAPSKEKVDGLIKQALHDDLQRRRIQYSVESDYAADEEYDYEYAQDYDDEAEYNVDDTSVQSIQRQPSLAVKDRPQGTSIARQCLEDILPGSDDYSPKRKKKVGPLGWQIWQTEAERNDFITTALIVLSSNGQRPIANSKVHLFILRGGSHSEMWRAALAIMDDLPESGYFREDMLLHTFAARNFAPSKKEAFQQLVFDIEAMLDGHINDAETHISRFGHHLGRQQLKYQLDNRMVQTIEQGLRPSQADLGAALAGVELPPEIKPVYSSTIIPHKMKARQSLGPRYNGFMVDEVASKNLRPEQHRTGVLGGNYPPSMNTTGGVGAVPYGQWMQPVGESGNDHLRLRDIQQMHLNSARSRSVTARASMSSMNTIQTIPDSTPSGPATHGSEGYFPTPTVHQPQPHRPTRVPPLSPSGIYTAAMSSSSSVSPQSSTTPSPRNSTSSASSSNNNNNNNNTAWKTGQLGSSSKTSLAHSTTSQIVEPACTSPPQHQSLAATKRKQDVKFQLPGSKPHPKSILKGSLTNNLRPTGRHAENRPLNDKSNCPEEGQSDQQLPYYGKEQLKPDEEHDRIF</sequence>
<evidence type="ECO:0000256" key="11">
    <source>
        <dbReference type="HAMAP-Rule" id="MF_03018"/>
    </source>
</evidence>
<keyword evidence="6 11" id="KW-0521">NADP</keyword>
<keyword evidence="9 11" id="KW-0496">Mitochondrion</keyword>
<feature type="compositionally biased region" description="Polar residues" evidence="12">
    <location>
        <begin position="898"/>
        <end position="911"/>
    </location>
</feature>
<dbReference type="GO" id="GO:0005741">
    <property type="term" value="C:mitochondrial outer membrane"/>
    <property type="evidence" value="ECO:0007669"/>
    <property type="project" value="UniProtKB-SubCell"/>
</dbReference>
<keyword evidence="2 11" id="KW-0285">Flavoprotein</keyword>
<name>A0A9P3CFF2_9PEZI</name>
<evidence type="ECO:0000256" key="1">
    <source>
        <dbReference type="ARBA" id="ARBA00001974"/>
    </source>
</evidence>
<dbReference type="InterPro" id="IPR002938">
    <property type="entry name" value="FAD-bd"/>
</dbReference>
<keyword evidence="15" id="KW-1185">Reference proteome</keyword>
<evidence type="ECO:0000256" key="8">
    <source>
        <dbReference type="ARBA" id="ARBA00023033"/>
    </source>
</evidence>
<gene>
    <name evidence="11" type="primary">BNA4</name>
    <name evidence="14" type="ORF">CKM354_000234700</name>
</gene>
<dbReference type="GO" id="GO:0034354">
    <property type="term" value="P:'de novo' NAD+ biosynthetic process from L-tryptophan"/>
    <property type="evidence" value="ECO:0007669"/>
    <property type="project" value="UniProtKB-UniRule"/>
</dbReference>
<comment type="cofactor">
    <cofactor evidence="1 11">
        <name>FAD</name>
        <dbReference type="ChEBI" id="CHEBI:57692"/>
    </cofactor>
</comment>
<comment type="function">
    <text evidence="11">Catalyzes the hydroxylation of L-kynurenine (L-Kyn) to form 3-hydroxy-L-kynurenine (L-3OHKyn). Required for synthesis of quinolinic acid.</text>
</comment>
<comment type="pathway">
    <text evidence="11">Cofactor biosynthesis; NAD(+) biosynthesis; quinolinate from L-kynurenine: step 1/3.</text>
</comment>
<dbReference type="PRINTS" id="PR00420">
    <property type="entry name" value="RNGMNOXGNASE"/>
</dbReference>
<dbReference type="PANTHER" id="PTHR46028">
    <property type="entry name" value="KYNURENINE 3-MONOOXYGENASE"/>
    <property type="match status" value="1"/>
</dbReference>